<dbReference type="RefSeq" id="WP_211632006.1">
    <property type="nucleotide sequence ID" value="NZ_CP073100.1"/>
</dbReference>
<dbReference type="Proteomes" id="UP000676169">
    <property type="component" value="Chromosome"/>
</dbReference>
<keyword evidence="1" id="KW-1133">Transmembrane helix</keyword>
<protein>
    <submittedName>
        <fullName evidence="2">Uncharacterized protein</fullName>
    </submittedName>
</protein>
<sequence length="67" mass="7359">MFKTEKPLLGIIGIFCGIWAYIWGWMNSGKHGLQKIMLIWTGCIILYIIGAIMSGNFSASAHIGTSP</sequence>
<evidence type="ECO:0000313" key="2">
    <source>
        <dbReference type="EMBL" id="QUE51811.1"/>
    </source>
</evidence>
<feature type="transmembrane region" description="Helical" evidence="1">
    <location>
        <begin position="7"/>
        <end position="26"/>
    </location>
</feature>
<reference evidence="2" key="1">
    <citation type="submission" date="2021-04" db="EMBL/GenBank/DDBJ databases">
        <title>Luteolibacter sp. 32A isolated from the skin of an Anderson's salamander (Ambystoma andersonii).</title>
        <authorList>
            <person name="Spergser J."/>
            <person name="Busse H.-J."/>
        </authorList>
    </citation>
    <scope>NUCLEOTIDE SEQUENCE</scope>
    <source>
        <strain evidence="2">32A</strain>
    </source>
</reference>
<keyword evidence="3" id="KW-1185">Reference proteome</keyword>
<proteinExistence type="predicted"/>
<keyword evidence="1" id="KW-0812">Transmembrane</keyword>
<keyword evidence="1" id="KW-0472">Membrane</keyword>
<feature type="transmembrane region" description="Helical" evidence="1">
    <location>
        <begin position="38"/>
        <end position="59"/>
    </location>
</feature>
<dbReference type="KEGG" id="lamb:KBB96_02720"/>
<gene>
    <name evidence="2" type="ORF">KBB96_02720</name>
</gene>
<evidence type="ECO:0000256" key="1">
    <source>
        <dbReference type="SAM" id="Phobius"/>
    </source>
</evidence>
<dbReference type="EMBL" id="CP073100">
    <property type="protein sequence ID" value="QUE51811.1"/>
    <property type="molecule type" value="Genomic_DNA"/>
</dbReference>
<dbReference type="AlphaFoldDB" id="A0A975J0K8"/>
<accession>A0A975J0K8</accession>
<evidence type="ECO:0000313" key="3">
    <source>
        <dbReference type="Proteomes" id="UP000676169"/>
    </source>
</evidence>
<name>A0A975J0K8_9BACT</name>
<organism evidence="2 3">
    <name type="scientific">Luteolibacter ambystomatis</name>
    <dbReference type="NCBI Taxonomy" id="2824561"/>
    <lineage>
        <taxon>Bacteria</taxon>
        <taxon>Pseudomonadati</taxon>
        <taxon>Verrucomicrobiota</taxon>
        <taxon>Verrucomicrobiia</taxon>
        <taxon>Verrucomicrobiales</taxon>
        <taxon>Verrucomicrobiaceae</taxon>
        <taxon>Luteolibacter</taxon>
    </lineage>
</organism>